<sequence>MKMKSILGACLFIVLTGFYSTLTINQQAKRIEVLIVDGFSNHDWQQTTAVTKWILEKSGRFKVDVSTIPTDSAARAAWWPEFKNYAVIIQNTNNIQNPRLRWPRKAEEALEAYVKKGGGLYILHSANNAFPHWEAYDKMIGLGWRPSSVGYALEIDDDKKIVRSPPGVGKGTGHAERFNAVIEILNRHPINQNYPDQWQTANTEVYYFPRGPAENITVLSFAYDSTGTHKTWPVEWTVRYGKGRVYNSSLGHLWKGETYPPAYRCVGYQTTVIRVTEWLATGKVTYPVPADFPTKDSQSLSSEQEFITPGKP</sequence>
<dbReference type="AlphaFoldDB" id="A0A840TS62"/>
<dbReference type="Gene3D" id="3.40.50.880">
    <property type="match status" value="1"/>
</dbReference>
<dbReference type="Pfam" id="PF06283">
    <property type="entry name" value="ThuA"/>
    <property type="match status" value="1"/>
</dbReference>
<evidence type="ECO:0000313" key="3">
    <source>
        <dbReference type="Proteomes" id="UP000557307"/>
    </source>
</evidence>
<keyword evidence="3" id="KW-1185">Reference proteome</keyword>
<dbReference type="InterPro" id="IPR029062">
    <property type="entry name" value="Class_I_gatase-like"/>
</dbReference>
<reference evidence="2 3" key="1">
    <citation type="submission" date="2020-08" db="EMBL/GenBank/DDBJ databases">
        <title>Genomic Encyclopedia of Type Strains, Phase IV (KMG-IV): sequencing the most valuable type-strain genomes for metagenomic binning, comparative biology and taxonomic classification.</title>
        <authorList>
            <person name="Goeker M."/>
        </authorList>
    </citation>
    <scope>NUCLEOTIDE SEQUENCE [LARGE SCALE GENOMIC DNA]</scope>
    <source>
        <strain evidence="2 3">DSM 105074</strain>
    </source>
</reference>
<evidence type="ECO:0000313" key="2">
    <source>
        <dbReference type="EMBL" id="MBB5285745.1"/>
    </source>
</evidence>
<feature type="domain" description="ThuA-like" evidence="1">
    <location>
        <begin position="33"/>
        <end position="253"/>
    </location>
</feature>
<proteinExistence type="predicted"/>
<dbReference type="InterPro" id="IPR029010">
    <property type="entry name" value="ThuA-like"/>
</dbReference>
<gene>
    <name evidence="2" type="ORF">HNQ92_003905</name>
</gene>
<protein>
    <submittedName>
        <fullName evidence="2">Type 1 glutamine amidotransferase</fullName>
    </submittedName>
</protein>
<name>A0A840TS62_9BACT</name>
<keyword evidence="2" id="KW-0808">Transferase</keyword>
<accession>A0A840TS62</accession>
<dbReference type="EMBL" id="JACHGF010000006">
    <property type="protein sequence ID" value="MBB5285745.1"/>
    <property type="molecule type" value="Genomic_DNA"/>
</dbReference>
<dbReference type="Proteomes" id="UP000557307">
    <property type="component" value="Unassembled WGS sequence"/>
</dbReference>
<keyword evidence="2" id="KW-0315">Glutamine amidotransferase</keyword>
<dbReference type="RefSeq" id="WP_184176191.1">
    <property type="nucleotide sequence ID" value="NZ_JACHGF010000006.1"/>
</dbReference>
<dbReference type="PANTHER" id="PTHR40469">
    <property type="entry name" value="SECRETED GLYCOSYL HYDROLASE"/>
    <property type="match status" value="1"/>
</dbReference>
<evidence type="ECO:0000259" key="1">
    <source>
        <dbReference type="Pfam" id="PF06283"/>
    </source>
</evidence>
<dbReference type="GO" id="GO:0016740">
    <property type="term" value="F:transferase activity"/>
    <property type="evidence" value="ECO:0007669"/>
    <property type="project" value="UniProtKB-KW"/>
</dbReference>
<dbReference type="SUPFAM" id="SSF52317">
    <property type="entry name" value="Class I glutamine amidotransferase-like"/>
    <property type="match status" value="1"/>
</dbReference>
<comment type="caution">
    <text evidence="2">The sequence shown here is derived from an EMBL/GenBank/DDBJ whole genome shotgun (WGS) entry which is preliminary data.</text>
</comment>
<dbReference type="PANTHER" id="PTHR40469:SF2">
    <property type="entry name" value="GALACTOSE-BINDING DOMAIN-LIKE SUPERFAMILY PROTEIN"/>
    <property type="match status" value="1"/>
</dbReference>
<organism evidence="2 3">
    <name type="scientific">Rhabdobacter roseus</name>
    <dbReference type="NCBI Taxonomy" id="1655419"/>
    <lineage>
        <taxon>Bacteria</taxon>
        <taxon>Pseudomonadati</taxon>
        <taxon>Bacteroidota</taxon>
        <taxon>Cytophagia</taxon>
        <taxon>Cytophagales</taxon>
        <taxon>Cytophagaceae</taxon>
        <taxon>Rhabdobacter</taxon>
    </lineage>
</organism>